<accession>A0ABQ8FBI7</accession>
<feature type="compositionally biased region" description="Polar residues" evidence="1">
    <location>
        <begin position="342"/>
        <end position="355"/>
    </location>
</feature>
<evidence type="ECO:0000313" key="3">
    <source>
        <dbReference type="EMBL" id="KAH6595371.1"/>
    </source>
</evidence>
<evidence type="ECO:0000256" key="2">
    <source>
        <dbReference type="SAM" id="Phobius"/>
    </source>
</evidence>
<feature type="transmembrane region" description="Helical" evidence="2">
    <location>
        <begin position="49"/>
        <end position="72"/>
    </location>
</feature>
<gene>
    <name evidence="3" type="ORF">BASA50_005889</name>
</gene>
<feature type="transmembrane region" description="Helical" evidence="2">
    <location>
        <begin position="121"/>
        <end position="139"/>
    </location>
</feature>
<sequence length="366" mass="40490">MKYIDPYLITTSAIVDIGLASCIFAFFAALYGFGYFVLSGLRRTFTKALIGLAIINLLAAITQVSEVFYVYTEASIGTYVWRNIMFVQCALFLNLLQIEIFGVFNGGLIRTNIFKRENMKWVWLYAISFHILCTAPMYLDGWVWEYNESRLLTKWATYGPALYSTIVGIWGISQNLFILQKVHVHTSQISAMSTGSTDTSQEHRRNGARTIRSLIILVLIFDITAVSTFAAASAIGSDVTNTLHYVLLQMSLSIIGIHLFAETFLFERIVRQFQKRSSTGNSFNGSYNGAEGGAGNRTTVPVIVSPTTSPAVGRNKVVAVTIHKGLEDSYSSSKTFANEKATSCQPSSITNSGKDTIQLKDFPSNV</sequence>
<evidence type="ECO:0000256" key="1">
    <source>
        <dbReference type="SAM" id="MobiDB-lite"/>
    </source>
</evidence>
<keyword evidence="2" id="KW-0812">Transmembrane</keyword>
<feature type="transmembrane region" description="Helical" evidence="2">
    <location>
        <begin position="242"/>
        <end position="266"/>
    </location>
</feature>
<keyword evidence="2" id="KW-1133">Transmembrane helix</keyword>
<dbReference type="Proteomes" id="UP001648503">
    <property type="component" value="Unassembled WGS sequence"/>
</dbReference>
<feature type="transmembrane region" description="Helical" evidence="2">
    <location>
        <begin position="12"/>
        <end position="37"/>
    </location>
</feature>
<feature type="transmembrane region" description="Helical" evidence="2">
    <location>
        <begin position="214"/>
        <end position="236"/>
    </location>
</feature>
<feature type="transmembrane region" description="Helical" evidence="2">
    <location>
        <begin position="84"/>
        <end position="109"/>
    </location>
</feature>
<keyword evidence="4" id="KW-1185">Reference proteome</keyword>
<comment type="caution">
    <text evidence="3">The sequence shown here is derived from an EMBL/GenBank/DDBJ whole genome shotgun (WGS) entry which is preliminary data.</text>
</comment>
<keyword evidence="2" id="KW-0472">Membrane</keyword>
<reference evidence="3 4" key="1">
    <citation type="submission" date="2021-02" db="EMBL/GenBank/DDBJ databases">
        <title>Variation within the Batrachochytrium salamandrivorans European outbreak.</title>
        <authorList>
            <person name="Kelly M."/>
            <person name="Pasmans F."/>
            <person name="Shea T.P."/>
            <person name="Munoz J.F."/>
            <person name="Carranza S."/>
            <person name="Cuomo C.A."/>
            <person name="Martel A."/>
        </authorList>
    </citation>
    <scope>NUCLEOTIDE SEQUENCE [LARGE SCALE GENOMIC DNA]</scope>
    <source>
        <strain evidence="3 4">AMFP18/2</strain>
    </source>
</reference>
<organism evidence="3 4">
    <name type="scientific">Batrachochytrium salamandrivorans</name>
    <dbReference type="NCBI Taxonomy" id="1357716"/>
    <lineage>
        <taxon>Eukaryota</taxon>
        <taxon>Fungi</taxon>
        <taxon>Fungi incertae sedis</taxon>
        <taxon>Chytridiomycota</taxon>
        <taxon>Chytridiomycota incertae sedis</taxon>
        <taxon>Chytridiomycetes</taxon>
        <taxon>Rhizophydiales</taxon>
        <taxon>Rhizophydiales incertae sedis</taxon>
        <taxon>Batrachochytrium</taxon>
    </lineage>
</organism>
<feature type="transmembrane region" description="Helical" evidence="2">
    <location>
        <begin position="159"/>
        <end position="179"/>
    </location>
</feature>
<protein>
    <submittedName>
        <fullName evidence="3">Uncharacterized protein</fullName>
    </submittedName>
</protein>
<dbReference type="EMBL" id="JAFCIX010000310">
    <property type="protein sequence ID" value="KAH6595371.1"/>
    <property type="molecule type" value="Genomic_DNA"/>
</dbReference>
<name>A0ABQ8FBI7_9FUNG</name>
<feature type="region of interest" description="Disordered" evidence="1">
    <location>
        <begin position="342"/>
        <end position="366"/>
    </location>
</feature>
<evidence type="ECO:0000313" key="4">
    <source>
        <dbReference type="Proteomes" id="UP001648503"/>
    </source>
</evidence>
<proteinExistence type="predicted"/>